<dbReference type="PANTHER" id="PTHR22640:SF2">
    <property type="entry name" value="STRUCTURAL MAINTENANCE OF CHROMOSOMES FLEXIBLE HINGE DOMAIN-CONTAINING PROTEIN 1"/>
    <property type="match status" value="1"/>
</dbReference>
<dbReference type="EMBL" id="VHII01000022">
    <property type="protein sequence ID" value="KAF1373132.1"/>
    <property type="molecule type" value="Genomic_DNA"/>
</dbReference>
<dbReference type="InterPro" id="IPR036277">
    <property type="entry name" value="SMC_hinge_sf"/>
</dbReference>
<dbReference type="Pfam" id="PF26198">
    <property type="entry name" value="Ig_SMCHD1_6th"/>
    <property type="match status" value="1"/>
</dbReference>
<dbReference type="InterPro" id="IPR058612">
    <property type="entry name" value="Ig_SMCHD1_2nd"/>
</dbReference>
<dbReference type="Pfam" id="PF22899">
    <property type="entry name" value="SMCHD1_S5"/>
    <property type="match status" value="1"/>
</dbReference>
<accession>A0A6A5EGU4</accession>
<dbReference type="InterPro" id="IPR058617">
    <property type="entry name" value="Ig_SMCHD1_7th"/>
</dbReference>
<dbReference type="InterPro" id="IPR055109">
    <property type="entry name" value="SMCHD1_S5"/>
</dbReference>
<evidence type="ECO:0000256" key="2">
    <source>
        <dbReference type="ARBA" id="ARBA00022454"/>
    </source>
</evidence>
<sequence length="2001" mass="223807">MEAGRVKRRIRVYDRRSENEQQVTGKLLETSGLDFNDFLKILHRKFAIRSHETFVLVTTDRTVLDFDNFEKLQDDSTLHLLQREDQALALATEESITFKPHYNTLIRSGMYEYYASAGQKPLPYTLAELIDNSISATAKNTGVRMIEIRLMFDESLGKPAVIVLDNGCGMTSKQLNNWAVYKLSKFSRDNGTFGSKQEGYVRPDPVPRSLNSDISYFGAGGKQAAFYIGDSARMITKTVGSPDVHELVISKEDFERKEKNKEDVYSGTIKNRKVGDSSHVTKDDEHFLHSLIAEESAKESFTAVIIMGVLPEHIKFLKDDFAVWTRQLAHTFHYYIHGVNGKNMSSSSTKSDHLPNIDIQITLREKPPRCPRAMNLMEVENDMQTLYINAAADTFEFKAYAEQNSGTVEGIIRYHPFLYDKETYPEDPDAAQASLDDDNDDNESRVLHQARGKRPIFNCFWNGRLIPYTTVSEFDWCSQSKGAKDLAECYSRVSGVLFTDDRFTVSTNKLTFIELELILKNKDTIFTRIVNGQEKKRSALTSLPDQVSESVTERKDQSERTGLLLHPSLIKAQRSNIQKEFTQWLKNCHEKWDKQVKFMGYMETITRTDVSVKRDQYPWATFSSIEWDGNIYKTGQLVKSQKTQPILYGRVVRFLLYGKHDGNVFATGGLVEVALEPKACYDKIKTIAISKIDKSATDEAIQKNIDKDSAKLPEILKVDWPEGNPWPQNAARMAGTPFGPLQIKILNKKGESVSTMPAVGHGAVKKLIIELKVVQHGPKANQEVVSFVAQHSTKWGFWFKKIEKLTDLGKYTLYLNTMLFENNATIFGGKKLPSYKLNFTISEGSAETFVIGAVSPSLYVGVPFNIPLLLKDGYDHSVTSPPDVKPVLKCSGLDLSYDRVDSRGTTFTIFDVKARGKVLNYQQSKTYELRVTMPGLKKDTQTITISLLPGNPHALHVTPADNPITVQNGNPVTFNVEIHDEAGNITAHSKQIVRCQVQGLPPVATDCSTTGAGQLVTKPINLKMIKGEPQNLKVHFEMPSQKKMAKVVRELKVVPSTRVSRMELCSEDDENLTLRNNEKIEWLAGGLLENLFYKLYDEAGREVPPTATIASKIKVNWTGDVNLEDLLKGKLPDLQVPTQVQEARFYQVSYQDQSVSVSFNIVPRPDEPKRLKATLLQSTLKLGEILPGHINLELVDQYDNATKTLTSTCKNHMAVEAEGLDKSAVVFRWQGSSSSVLVTGVRFQSGTPGHREMCFTYKSYVERIIVKVVAGVPAQLKLVSGPEKPLQVLNDQGIATPFLVQLCDEWGNPTTDQRVVVGLKSSPPTLKVTTAVTSQPVNAEGKASFTVNRLSGPKGYYQLVFKGSLNQKPIPGPSVNLTVIPDPTKPVSLSVEYDTNAKLPAGGILPVFSVTVVSDEGGPIMTFKPAAVSMFLWKGGPSGKTPPQTAIELKCSKPMENERNDRFHFRDKEIPEQVGKYTIQFFLRINKTNVLYSNQIAIHVVANQPVKLAPDSQPPTPVVSYSEVIANRTLVENMTLRIMDSYGNPAGQDLDGEVVVSIKNSGGEGNKSLPLFEGKANSLKINLVEGKAHMARLAIMENSPGENGTTYVLLFIPQVSMVPTSLAPFELPFRFFNDSENQRKMSELSRKKDELTTAVAKYTDIFSTCSELLSLLTSHHLVASNKEADLRNELNRRNVEIAQSIPDIDRLLNQKTMEASRVLHAPRRVCSLRDNFGGQQDVLGMVGHLAFVQDNDAARVISWHIRGDMDCVITKTTAAAMKIFDDTHGSQQVMALDSVYVPPGNRPMPHIRNGRMLFNPSGNPVLARDLLIFPRDQESCNIAFKSILADTILIDDLNSGTNYRKAVVQNRMQCPTILTRQGDRISARGKFGGAQNKAPMNITPVFGAPLPQHYYTLQEHIDLISQHRLTLEKRDQTAKARDEHLKSMKSPEMLQKHQEMELKKKQLEEIERQLVSTPVRPVKRGLENSGEPSSFIAKRTKQRSI</sequence>
<dbReference type="SUPFAM" id="SSF75553">
    <property type="entry name" value="Smc hinge domain"/>
    <property type="match status" value="1"/>
</dbReference>
<comment type="caution">
    <text evidence="5">The sequence shown here is derived from an EMBL/GenBank/DDBJ whole genome shotgun (WGS) entry which is preliminary data.</text>
</comment>
<organism evidence="5 6">
    <name type="scientific">Perca fluviatilis</name>
    <name type="common">European perch</name>
    <dbReference type="NCBI Taxonomy" id="8168"/>
    <lineage>
        <taxon>Eukaryota</taxon>
        <taxon>Metazoa</taxon>
        <taxon>Chordata</taxon>
        <taxon>Craniata</taxon>
        <taxon>Vertebrata</taxon>
        <taxon>Euteleostomi</taxon>
        <taxon>Actinopterygii</taxon>
        <taxon>Neopterygii</taxon>
        <taxon>Teleostei</taxon>
        <taxon>Neoteleostei</taxon>
        <taxon>Acanthomorphata</taxon>
        <taxon>Eupercaria</taxon>
        <taxon>Perciformes</taxon>
        <taxon>Percoidei</taxon>
        <taxon>Percidae</taxon>
        <taxon>Percinae</taxon>
        <taxon>Perca</taxon>
    </lineage>
</organism>
<comment type="subcellular location">
    <subcellularLocation>
        <location evidence="1">Chromosome</location>
    </subcellularLocation>
</comment>
<evidence type="ECO:0000256" key="3">
    <source>
        <dbReference type="SAM" id="MobiDB-lite"/>
    </source>
</evidence>
<evidence type="ECO:0000313" key="5">
    <source>
        <dbReference type="EMBL" id="KAF1373132.1"/>
    </source>
</evidence>
<dbReference type="GO" id="GO:0005694">
    <property type="term" value="C:chromosome"/>
    <property type="evidence" value="ECO:0007669"/>
    <property type="project" value="UniProtKB-SubCell"/>
</dbReference>
<reference evidence="5 6" key="1">
    <citation type="submission" date="2019-06" db="EMBL/GenBank/DDBJ databases">
        <title>A chromosome-scale genome assembly of the European perch, Perca fluviatilis.</title>
        <authorList>
            <person name="Roques C."/>
            <person name="Zahm M."/>
            <person name="Cabau C."/>
            <person name="Klopp C."/>
            <person name="Bouchez O."/>
            <person name="Donnadieu C."/>
            <person name="Kuhl H."/>
            <person name="Gislard M."/>
            <person name="Guendouz S."/>
            <person name="Journot L."/>
            <person name="Haffray P."/>
            <person name="Bestin A."/>
            <person name="Morvezen R."/>
            <person name="Feron R."/>
            <person name="Wen M."/>
            <person name="Jouanno E."/>
            <person name="Herpin A."/>
            <person name="Schartl M."/>
            <person name="Postlethwait J."/>
            <person name="Schaerlinger B."/>
            <person name="Chardard D."/>
            <person name="Lecocq T."/>
            <person name="Poncet C."/>
            <person name="Jaffrelo L."/>
            <person name="Lampietro C."/>
            <person name="Guiguen Y."/>
        </authorList>
    </citation>
    <scope>NUCLEOTIDE SEQUENCE [LARGE SCALE GENOMIC DNA]</scope>
    <source>
        <tissue evidence="5">Blood</tissue>
    </source>
</reference>
<feature type="domain" description="SMC hinge" evidence="4">
    <location>
        <begin position="1736"/>
        <end position="1860"/>
    </location>
</feature>
<dbReference type="OrthoDB" id="10036779at2759"/>
<name>A0A6A5EGU4_PERFL</name>
<dbReference type="InterPro" id="IPR038892">
    <property type="entry name" value="SMCHD1"/>
</dbReference>
<evidence type="ECO:0000259" key="4">
    <source>
        <dbReference type="SMART" id="SM00968"/>
    </source>
</evidence>
<dbReference type="GO" id="GO:0051276">
    <property type="term" value="P:chromosome organization"/>
    <property type="evidence" value="ECO:0007669"/>
    <property type="project" value="InterPro"/>
</dbReference>
<dbReference type="Pfam" id="PF06470">
    <property type="entry name" value="SMC_hinge"/>
    <property type="match status" value="1"/>
</dbReference>
<proteinExistence type="predicted"/>
<dbReference type="PANTHER" id="PTHR22640">
    <property type="entry name" value="STRUCTURAL MAINTENANCE OF CHROMOSOMES FLEXIBLE HINGE DOMAIN-CONTAINING PROTEIN 1"/>
    <property type="match status" value="1"/>
</dbReference>
<dbReference type="InterPro" id="IPR058615">
    <property type="entry name" value="Ig_SMCHD1_6th"/>
</dbReference>
<dbReference type="InterPro" id="IPR058611">
    <property type="entry name" value="Ig_SMCHD1_1st"/>
</dbReference>
<dbReference type="InterPro" id="IPR058614">
    <property type="entry name" value="Ig_SMCHD1_5th"/>
</dbReference>
<dbReference type="Pfam" id="PF26194">
    <property type="entry name" value="Ig_SMCHD1_1st"/>
    <property type="match status" value="1"/>
</dbReference>
<dbReference type="InterPro" id="IPR036890">
    <property type="entry name" value="HATPase_C_sf"/>
</dbReference>
<dbReference type="SUPFAM" id="SSF55874">
    <property type="entry name" value="ATPase domain of HSP90 chaperone/DNA topoisomerase II/histidine kinase"/>
    <property type="match status" value="1"/>
</dbReference>
<keyword evidence="2" id="KW-0158">Chromosome</keyword>
<dbReference type="Pfam" id="PF26201">
    <property type="entry name" value="Ig_SMCHD1_7th"/>
    <property type="match status" value="1"/>
</dbReference>
<dbReference type="GO" id="GO:0006302">
    <property type="term" value="P:double-strand break repair"/>
    <property type="evidence" value="ECO:0007669"/>
    <property type="project" value="InterPro"/>
</dbReference>
<keyword evidence="6" id="KW-1185">Reference proteome</keyword>
<dbReference type="Pfam" id="PF26196">
    <property type="entry name" value="Ig_SMCHD1_4th"/>
    <property type="match status" value="1"/>
</dbReference>
<feature type="region of interest" description="Disordered" evidence="3">
    <location>
        <begin position="1970"/>
        <end position="2001"/>
    </location>
</feature>
<protein>
    <recommendedName>
        <fullName evidence="4">SMC hinge domain-containing protein</fullName>
    </recommendedName>
</protein>
<dbReference type="Pfam" id="PF26199">
    <property type="entry name" value="Ig_SMCHD1_8th"/>
    <property type="match status" value="1"/>
</dbReference>
<dbReference type="InterPro" id="IPR058613">
    <property type="entry name" value="Ig_SMCHD1_4th"/>
</dbReference>
<dbReference type="Pfam" id="PF26197">
    <property type="entry name" value="Ig_SMCHD1_5th"/>
    <property type="match status" value="1"/>
</dbReference>
<dbReference type="InterPro" id="IPR058616">
    <property type="entry name" value="Ig_SMCHD1_8th"/>
</dbReference>
<evidence type="ECO:0000313" key="6">
    <source>
        <dbReference type="Proteomes" id="UP000465112"/>
    </source>
</evidence>
<gene>
    <name evidence="5" type="ORF">PFLUV_G00257150</name>
</gene>
<dbReference type="Pfam" id="PF13589">
    <property type="entry name" value="HATPase_c_3"/>
    <property type="match status" value="1"/>
</dbReference>
<evidence type="ECO:0000256" key="1">
    <source>
        <dbReference type="ARBA" id="ARBA00004286"/>
    </source>
</evidence>
<dbReference type="GO" id="GO:0005524">
    <property type="term" value="F:ATP binding"/>
    <property type="evidence" value="ECO:0007669"/>
    <property type="project" value="InterPro"/>
</dbReference>
<dbReference type="Gene3D" id="3.30.565.10">
    <property type="entry name" value="Histidine kinase-like ATPase, C-terminal domain"/>
    <property type="match status" value="1"/>
</dbReference>
<dbReference type="Pfam" id="PF26195">
    <property type="entry name" value="Ig_SMCHD1_2nd"/>
    <property type="match status" value="1"/>
</dbReference>
<dbReference type="Proteomes" id="UP000465112">
    <property type="component" value="Chromosome 22"/>
</dbReference>
<dbReference type="SMART" id="SM00968">
    <property type="entry name" value="SMC_hinge"/>
    <property type="match status" value="1"/>
</dbReference>
<dbReference type="InterPro" id="IPR010935">
    <property type="entry name" value="SMC_hinge"/>
</dbReference>